<reference evidence="2 3" key="1">
    <citation type="submission" date="2020-04" db="EMBL/GenBank/DDBJ databases">
        <title>Perkinsus olseni comparative genomics.</title>
        <authorList>
            <person name="Bogema D.R."/>
        </authorList>
    </citation>
    <scope>NUCLEOTIDE SEQUENCE [LARGE SCALE GENOMIC DNA]</scope>
    <source>
        <strain evidence="2">ATCC PRA-31</strain>
    </source>
</reference>
<organism evidence="2 3">
    <name type="scientific">Perkinsus olseni</name>
    <name type="common">Perkinsus atlanticus</name>
    <dbReference type="NCBI Taxonomy" id="32597"/>
    <lineage>
        <taxon>Eukaryota</taxon>
        <taxon>Sar</taxon>
        <taxon>Alveolata</taxon>
        <taxon>Perkinsozoa</taxon>
        <taxon>Perkinsea</taxon>
        <taxon>Perkinsida</taxon>
        <taxon>Perkinsidae</taxon>
        <taxon>Perkinsus</taxon>
    </lineage>
</organism>
<name>A0A7J6LC95_PEROL</name>
<accession>A0A7J6LC95</accession>
<dbReference type="SUPFAM" id="SSF51445">
    <property type="entry name" value="(Trans)glycosidases"/>
    <property type="match status" value="1"/>
</dbReference>
<dbReference type="AlphaFoldDB" id="A0A7J6LC95"/>
<evidence type="ECO:0008006" key="4">
    <source>
        <dbReference type="Google" id="ProtNLM"/>
    </source>
</evidence>
<evidence type="ECO:0000256" key="1">
    <source>
        <dbReference type="SAM" id="SignalP"/>
    </source>
</evidence>
<dbReference type="InterPro" id="IPR017853">
    <property type="entry name" value="GH"/>
</dbReference>
<comment type="caution">
    <text evidence="2">The sequence shown here is derived from an EMBL/GenBank/DDBJ whole genome shotgun (WGS) entry which is preliminary data.</text>
</comment>
<dbReference type="EMBL" id="JABANN010000558">
    <property type="protein sequence ID" value="KAF4656793.1"/>
    <property type="molecule type" value="Genomic_DNA"/>
</dbReference>
<keyword evidence="1" id="KW-0732">Signal</keyword>
<feature type="signal peptide" evidence="1">
    <location>
        <begin position="1"/>
        <end position="20"/>
    </location>
</feature>
<gene>
    <name evidence="2" type="ORF">FOL46_007663</name>
</gene>
<protein>
    <recommendedName>
        <fullName evidence="4">Chitinase</fullName>
    </recommendedName>
</protein>
<proteinExistence type="predicted"/>
<evidence type="ECO:0000313" key="3">
    <source>
        <dbReference type="Proteomes" id="UP000572268"/>
    </source>
</evidence>
<dbReference type="Proteomes" id="UP000572268">
    <property type="component" value="Unassembled WGS sequence"/>
</dbReference>
<evidence type="ECO:0000313" key="2">
    <source>
        <dbReference type="EMBL" id="KAF4656793.1"/>
    </source>
</evidence>
<feature type="chain" id="PRO_5029586799" description="Chitinase" evidence="1">
    <location>
        <begin position="21"/>
        <end position="371"/>
    </location>
</feature>
<sequence>MRATFQLVSLFDLVISSVSPSPSPGHDLEFYKEIRYTWSLLEGPTSYTAKGKCPVTEYTWDFFFNYLTEHGVKNFVLGGYNVQQSKVHPVYYPHWDKTAFKALKERVKARGGRILADLGIYDDEPFNFDKTTFLESVTKFIKDFPVDGFRLGVNPAGSARAQSLKKILEAFRSFEGYYLREIAALASLAFSGKTRRDILKLSVTMRVMFTNNNWQVVKDDGLGNIADTHFVVIWPWSKDDIPVFNTNNFAEGIIKNVISAGVRPNTIVLVVSDGHLVTLTAKVSSTGWTTGYSSVIFDDKGDPKGDGSVEVDPKDPAIRAYFFSQPRAIEKIGLAKKRGLHGIALQQSVGWSTDLHPWDPRSLLYALAPNF</sequence>